<dbReference type="EMBL" id="CP047218">
    <property type="protein sequence ID" value="QHD67397.1"/>
    <property type="molecule type" value="Genomic_DNA"/>
</dbReference>
<dbReference type="Proteomes" id="UP000464086">
    <property type="component" value="Chromosome"/>
</dbReference>
<evidence type="ECO:0000313" key="3">
    <source>
        <dbReference type="Proteomes" id="UP000464086"/>
    </source>
</evidence>
<protein>
    <recommendedName>
        <fullName evidence="5">Lipoprotein</fullName>
    </recommendedName>
</protein>
<reference evidence="2 4" key="2">
    <citation type="submission" date="2020-04" db="EMBL/GenBank/DDBJ databases">
        <title>The Whole Genome Analysis of High salt-tolerant Sphingobium yanoikuyae YC-XJ2 with Aryl organophosphorus flame retardants (aryl-OPFRs)-degrading capacity and characteristics of Related phosphotriesterase.</title>
        <authorList>
            <person name="Li X."/>
        </authorList>
    </citation>
    <scope>NUCLEOTIDE SEQUENCE [LARGE SCALE GENOMIC DNA]</scope>
    <source>
        <strain evidence="2 4">YC-XJ2</strain>
    </source>
</reference>
<proteinExistence type="predicted"/>
<evidence type="ECO:0000313" key="1">
    <source>
        <dbReference type="EMBL" id="QHD67397.1"/>
    </source>
</evidence>
<name>A0A6M4G6S5_SPHYA</name>
<reference evidence="1 3" key="1">
    <citation type="submission" date="2019-12" db="EMBL/GenBank/DDBJ databases">
        <title>Functional and genomic insights into the Sphingobium yanoikuyae YC-JY1, a bacterium efficiently degrading bisphenol A.</title>
        <authorList>
            <person name="Jia Y."/>
            <person name="Li X."/>
            <person name="Wang J."/>
            <person name="Eltoukhy A."/>
            <person name="Lamraoui I."/>
            <person name="Yan Y."/>
        </authorList>
    </citation>
    <scope>NUCLEOTIDE SEQUENCE [LARGE SCALE GENOMIC DNA]</scope>
    <source>
        <strain evidence="1 3">YC-JY1</strain>
    </source>
</reference>
<dbReference type="EMBL" id="CP053021">
    <property type="protein sequence ID" value="QJR01963.1"/>
    <property type="molecule type" value="Genomic_DNA"/>
</dbReference>
<dbReference type="PROSITE" id="PS51257">
    <property type="entry name" value="PROKAR_LIPOPROTEIN"/>
    <property type="match status" value="1"/>
</dbReference>
<evidence type="ECO:0008006" key="5">
    <source>
        <dbReference type="Google" id="ProtNLM"/>
    </source>
</evidence>
<accession>A0A6M4G6S5</accession>
<dbReference type="RefSeq" id="WP_159366393.1">
    <property type="nucleotide sequence ID" value="NZ_CP047218.1"/>
</dbReference>
<dbReference type="AlphaFoldDB" id="A0A6M4G6S5"/>
<evidence type="ECO:0000313" key="4">
    <source>
        <dbReference type="Proteomes" id="UP000502611"/>
    </source>
</evidence>
<organism evidence="2 4">
    <name type="scientific">Sphingobium yanoikuyae</name>
    <name type="common">Sphingomonas yanoikuyae</name>
    <dbReference type="NCBI Taxonomy" id="13690"/>
    <lineage>
        <taxon>Bacteria</taxon>
        <taxon>Pseudomonadati</taxon>
        <taxon>Pseudomonadota</taxon>
        <taxon>Alphaproteobacteria</taxon>
        <taxon>Sphingomonadales</taxon>
        <taxon>Sphingomonadaceae</taxon>
        <taxon>Sphingobium</taxon>
    </lineage>
</organism>
<sequence>METLRKIAGVVGAHKKKLAAAASVLLLAVGCAVDPGVVEAALTIFSVMGLLL</sequence>
<evidence type="ECO:0000313" key="2">
    <source>
        <dbReference type="EMBL" id="QJR01963.1"/>
    </source>
</evidence>
<gene>
    <name evidence="1" type="ORF">GS397_10270</name>
    <name evidence="2" type="ORF">HH800_06960</name>
</gene>
<dbReference type="Proteomes" id="UP000502611">
    <property type="component" value="Chromosome"/>
</dbReference>